<dbReference type="AlphaFoldDB" id="A0AA39R476"/>
<evidence type="ECO:0000313" key="1">
    <source>
        <dbReference type="EMBL" id="KAK0513766.1"/>
    </source>
</evidence>
<comment type="caution">
    <text evidence="1">The sequence shown here is derived from an EMBL/GenBank/DDBJ whole genome shotgun (WGS) entry which is preliminary data.</text>
</comment>
<name>A0AA39R476_9LECA</name>
<proteinExistence type="predicted"/>
<dbReference type="EMBL" id="JAFEKC020000006">
    <property type="protein sequence ID" value="KAK0513766.1"/>
    <property type="molecule type" value="Genomic_DNA"/>
</dbReference>
<sequence length="234" mass="27122">MEPLDTTSLSLLEGWPKGMYLVEDKDNSIINCGVSGCEHTFKSQNDMKTLVNHYAYPWPGPARFTIEHGIRHQMHTLDTCLECGADFRENRPDARRLFYHVTTQHPLEADISTLQGFLVFMRKYCWRVPIEVPKDKEYQKKTFKLAFDHLKLSLTEGIWADLFKRFMGYAHHQVIPDAVLLQTLTVPGVYEFYPVHPDAFLFYVQYNPDTSLLTPDQWQGIRSTLQGLYSKGSI</sequence>
<accession>A0AA39R476</accession>
<organism evidence="1 2">
    <name type="scientific">Cladonia borealis</name>
    <dbReference type="NCBI Taxonomy" id="184061"/>
    <lineage>
        <taxon>Eukaryota</taxon>
        <taxon>Fungi</taxon>
        <taxon>Dikarya</taxon>
        <taxon>Ascomycota</taxon>
        <taxon>Pezizomycotina</taxon>
        <taxon>Lecanoromycetes</taxon>
        <taxon>OSLEUM clade</taxon>
        <taxon>Lecanoromycetidae</taxon>
        <taxon>Lecanorales</taxon>
        <taxon>Lecanorineae</taxon>
        <taxon>Cladoniaceae</taxon>
        <taxon>Cladonia</taxon>
    </lineage>
</organism>
<gene>
    <name evidence="1" type="ORF">JMJ35_003488</name>
</gene>
<dbReference type="Proteomes" id="UP001166286">
    <property type="component" value="Unassembled WGS sequence"/>
</dbReference>
<protein>
    <submittedName>
        <fullName evidence="1">Uncharacterized protein</fullName>
    </submittedName>
</protein>
<keyword evidence="2" id="KW-1185">Reference proteome</keyword>
<evidence type="ECO:0000313" key="2">
    <source>
        <dbReference type="Proteomes" id="UP001166286"/>
    </source>
</evidence>
<reference evidence="1" key="1">
    <citation type="submission" date="2023-03" db="EMBL/GenBank/DDBJ databases">
        <title>Complete genome of Cladonia borealis.</title>
        <authorList>
            <person name="Park H."/>
        </authorList>
    </citation>
    <scope>NUCLEOTIDE SEQUENCE</scope>
    <source>
        <strain evidence="1">ANT050790</strain>
    </source>
</reference>